<feature type="transmembrane region" description="Helical" evidence="8">
    <location>
        <begin position="530"/>
        <end position="554"/>
    </location>
</feature>
<dbReference type="Gene3D" id="3.40.50.300">
    <property type="entry name" value="P-loop containing nucleotide triphosphate hydrolases"/>
    <property type="match status" value="1"/>
</dbReference>
<dbReference type="GO" id="GO:0006508">
    <property type="term" value="P:proteolysis"/>
    <property type="evidence" value="ECO:0007669"/>
    <property type="project" value="InterPro"/>
</dbReference>
<feature type="domain" description="ABC transporter" evidence="9">
    <location>
        <begin position="590"/>
        <end position="825"/>
    </location>
</feature>
<dbReference type="Gene3D" id="3.90.70.10">
    <property type="entry name" value="Cysteine proteinases"/>
    <property type="match status" value="1"/>
</dbReference>
<evidence type="ECO:0000256" key="8">
    <source>
        <dbReference type="SAM" id="Phobius"/>
    </source>
</evidence>
<protein>
    <submittedName>
        <fullName evidence="11">ATP-binding cassette, subfamily B</fullName>
    </submittedName>
</protein>
<organism evidence="11 12">
    <name type="scientific">Dyadobacter soli</name>
    <dbReference type="NCBI Taxonomy" id="659014"/>
    <lineage>
        <taxon>Bacteria</taxon>
        <taxon>Pseudomonadati</taxon>
        <taxon>Bacteroidota</taxon>
        <taxon>Cytophagia</taxon>
        <taxon>Cytophagales</taxon>
        <taxon>Spirosomataceae</taxon>
        <taxon>Dyadobacter</taxon>
    </lineage>
</organism>
<dbReference type="EMBL" id="FNAN01000020">
    <property type="protein sequence ID" value="SDG57242.1"/>
    <property type="molecule type" value="Genomic_DNA"/>
</dbReference>
<dbReference type="InterPro" id="IPR003593">
    <property type="entry name" value="AAA+_ATPase"/>
</dbReference>
<dbReference type="SMART" id="SM00382">
    <property type="entry name" value="AAA"/>
    <property type="match status" value="1"/>
</dbReference>
<comment type="subcellular location">
    <subcellularLocation>
        <location evidence="1">Cell membrane</location>
        <topology evidence="1">Multi-pass membrane protein</topology>
    </subcellularLocation>
</comment>
<dbReference type="GO" id="GO:0015421">
    <property type="term" value="F:ABC-type oligopeptide transporter activity"/>
    <property type="evidence" value="ECO:0007669"/>
    <property type="project" value="TreeGrafter"/>
</dbReference>
<keyword evidence="7 8" id="KW-0472">Membrane</keyword>
<keyword evidence="4" id="KW-0378">Hydrolase</keyword>
<dbReference type="InterPro" id="IPR039421">
    <property type="entry name" value="Type_1_exporter"/>
</dbReference>
<dbReference type="InterPro" id="IPR005074">
    <property type="entry name" value="Peptidase_C39"/>
</dbReference>
<evidence type="ECO:0000256" key="7">
    <source>
        <dbReference type="ARBA" id="ARBA00023136"/>
    </source>
</evidence>
<dbReference type="PANTHER" id="PTHR43394:SF1">
    <property type="entry name" value="ATP-BINDING CASSETTE SUB-FAMILY B MEMBER 10, MITOCHONDRIAL"/>
    <property type="match status" value="1"/>
</dbReference>
<dbReference type="InterPro" id="IPR011527">
    <property type="entry name" value="ABC1_TM_dom"/>
</dbReference>
<keyword evidence="6 8" id="KW-1133">Transmembrane helix</keyword>
<evidence type="ECO:0000256" key="2">
    <source>
        <dbReference type="ARBA" id="ARBA00022692"/>
    </source>
</evidence>
<proteinExistence type="predicted"/>
<feature type="domain" description="ABC transmembrane type-1" evidence="10">
    <location>
        <begin position="275"/>
        <end position="548"/>
    </location>
</feature>
<dbReference type="Proteomes" id="UP000198748">
    <property type="component" value="Unassembled WGS sequence"/>
</dbReference>
<dbReference type="STRING" id="659014.SAMN04487996_12030"/>
<feature type="transmembrane region" description="Helical" evidence="8">
    <location>
        <begin position="52"/>
        <end position="73"/>
    </location>
</feature>
<feature type="transmembrane region" description="Helical" evidence="8">
    <location>
        <begin position="413"/>
        <end position="431"/>
    </location>
</feature>
<dbReference type="Gene3D" id="1.20.1560.10">
    <property type="entry name" value="ABC transporter type 1, transmembrane domain"/>
    <property type="match status" value="1"/>
</dbReference>
<evidence type="ECO:0000259" key="10">
    <source>
        <dbReference type="PROSITE" id="PS50929"/>
    </source>
</evidence>
<dbReference type="SUPFAM" id="SSF52540">
    <property type="entry name" value="P-loop containing nucleoside triphosphate hydrolases"/>
    <property type="match status" value="1"/>
</dbReference>
<evidence type="ECO:0000256" key="1">
    <source>
        <dbReference type="ARBA" id="ARBA00004651"/>
    </source>
</evidence>
<dbReference type="GO" id="GO:0016887">
    <property type="term" value="F:ATP hydrolysis activity"/>
    <property type="evidence" value="ECO:0007669"/>
    <property type="project" value="InterPro"/>
</dbReference>
<dbReference type="Pfam" id="PF00664">
    <property type="entry name" value="ABC_membrane"/>
    <property type="match status" value="1"/>
</dbReference>
<dbReference type="PROSITE" id="PS50929">
    <property type="entry name" value="ABC_TM1F"/>
    <property type="match status" value="1"/>
</dbReference>
<accession>A0A1G7VBP4</accession>
<name>A0A1G7VBP4_9BACT</name>
<evidence type="ECO:0000256" key="5">
    <source>
        <dbReference type="ARBA" id="ARBA00022840"/>
    </source>
</evidence>
<dbReference type="AlphaFoldDB" id="A0A1G7VBP4"/>
<feature type="transmembrane region" description="Helical" evidence="8">
    <location>
        <begin position="497"/>
        <end position="518"/>
    </location>
</feature>
<evidence type="ECO:0000256" key="4">
    <source>
        <dbReference type="ARBA" id="ARBA00022801"/>
    </source>
</evidence>
<dbReference type="PROSITE" id="PS50893">
    <property type="entry name" value="ABC_TRANSPORTER_2"/>
    <property type="match status" value="1"/>
</dbReference>
<evidence type="ECO:0000256" key="6">
    <source>
        <dbReference type="ARBA" id="ARBA00022989"/>
    </source>
</evidence>
<reference evidence="12" key="1">
    <citation type="submission" date="2016-10" db="EMBL/GenBank/DDBJ databases">
        <authorList>
            <person name="Varghese N."/>
            <person name="Submissions S."/>
        </authorList>
    </citation>
    <scope>NUCLEOTIDE SEQUENCE [LARGE SCALE GENOMIC DNA]</scope>
    <source>
        <strain evidence="12">DSM 25329</strain>
    </source>
</reference>
<evidence type="ECO:0000259" key="9">
    <source>
        <dbReference type="PROSITE" id="PS50893"/>
    </source>
</evidence>
<gene>
    <name evidence="11" type="ORF">SAMN04487996_12030</name>
</gene>
<dbReference type="InterPro" id="IPR036640">
    <property type="entry name" value="ABC1_TM_sf"/>
</dbReference>
<feature type="transmembrane region" description="Helical" evidence="8">
    <location>
        <begin position="20"/>
        <end position="40"/>
    </location>
</feature>
<dbReference type="GO" id="GO:0005524">
    <property type="term" value="F:ATP binding"/>
    <property type="evidence" value="ECO:0007669"/>
    <property type="project" value="UniProtKB-KW"/>
</dbReference>
<dbReference type="InterPro" id="IPR027417">
    <property type="entry name" value="P-loop_NTPase"/>
</dbReference>
<evidence type="ECO:0000313" key="12">
    <source>
        <dbReference type="Proteomes" id="UP000198748"/>
    </source>
</evidence>
<feature type="transmembrane region" description="Helical" evidence="8">
    <location>
        <begin position="126"/>
        <end position="148"/>
    </location>
</feature>
<keyword evidence="2 8" id="KW-0812">Transmembrane</keyword>
<keyword evidence="5 11" id="KW-0067">ATP-binding</keyword>
<feature type="transmembrane region" description="Helical" evidence="8">
    <location>
        <begin position="179"/>
        <end position="199"/>
    </location>
</feature>
<dbReference type="Pfam" id="PF00005">
    <property type="entry name" value="ABC_tran"/>
    <property type="match status" value="1"/>
</dbReference>
<keyword evidence="12" id="KW-1185">Reference proteome</keyword>
<dbReference type="InterPro" id="IPR003439">
    <property type="entry name" value="ABC_transporter-like_ATP-bd"/>
</dbReference>
<dbReference type="SUPFAM" id="SSF90123">
    <property type="entry name" value="ABC transporter transmembrane region"/>
    <property type="match status" value="1"/>
</dbReference>
<sequence length="829" mass="92326">MKIANSLNANKSTAVLLGNGFLILMTITNVYGFGMILNYLSSEGNNDALHLLRQFIISTIFIIPIVLIFFPSFKSKGNLFHFYDPVSRPEKAFIDIVFNLFSRTYLLLAGSILFLYLISGGFSKEFVVLACFALINSCICCLTIQQLLSIKVATLKWVANVANGCKIQFSELKKISDPAILHVLSDGTFLHYIVWYGAVRDNSRTDYQKQAPLYLIGDPARGLLAMSEEQISAIWESQVCLVLTPNEGFVKSAHRDREKIKWFKNLIHEDIGLLAAAAVLGLVIVLSGLTMAIFSQNLIDHIIPSKNHKKLFSGLFLVTFILLIRVALEALRSYILLKQSQGFNNRIIADFQRTLLGLPKLFFDYRNEGDLIARMNDTARIQQVIGQLAGQVLADTLVVVISGGALFFYSWQVAVTVLLSLPFYFLLIYSFHRSISEKQRQVMSNYALTEGNYISTLRGIAVIKSFDRKSIFEHQNKLIYGNYQVSIFELGLVRLRLSAYASMAGVLILMTVLAYISYDVFLGELKAGQLIAILGICSTMLPSVAGLALLAIPVNEARIAIDRMFEFADIKPEGTPRPEPTTDLSHLETIALKNVSFRFAGRKMLLHNINISISKGEIVGIVGASGSGKSSLIQILERFYAPASGKIEVNDTQDAALIPLTQWRRNVASVPQDVHLFNGTVLDNIVLGHHDDQEHIASFFENVHFKPFLSSLPQGIHTLVGNGGIQVSGGQKQWIGLMRAVFAKPQLLLLDESTAAMDMSSEISVMDLLKTLRCGMAIVYVSHRLHTLPQLCDKIYVLEQNTVVASGTHYDLLLSENSYSRFWENMQPR</sequence>
<evidence type="ECO:0000313" key="11">
    <source>
        <dbReference type="EMBL" id="SDG57242.1"/>
    </source>
</evidence>
<dbReference type="GO" id="GO:0005886">
    <property type="term" value="C:plasma membrane"/>
    <property type="evidence" value="ECO:0007669"/>
    <property type="project" value="UniProtKB-SubCell"/>
</dbReference>
<keyword evidence="3" id="KW-0547">Nucleotide-binding</keyword>
<feature type="transmembrane region" description="Helical" evidence="8">
    <location>
        <begin position="93"/>
        <end position="119"/>
    </location>
</feature>
<dbReference type="RefSeq" id="WP_176885136.1">
    <property type="nucleotide sequence ID" value="NZ_FNAN01000020.1"/>
</dbReference>
<dbReference type="Pfam" id="PF03412">
    <property type="entry name" value="Peptidase_C39"/>
    <property type="match status" value="1"/>
</dbReference>
<dbReference type="GO" id="GO:0008233">
    <property type="term" value="F:peptidase activity"/>
    <property type="evidence" value="ECO:0007669"/>
    <property type="project" value="InterPro"/>
</dbReference>
<dbReference type="CDD" id="cd18570">
    <property type="entry name" value="ABC_6TM_PCAT1_LagD_like"/>
    <property type="match status" value="1"/>
</dbReference>
<feature type="transmembrane region" description="Helical" evidence="8">
    <location>
        <begin position="271"/>
        <end position="299"/>
    </location>
</feature>
<feature type="transmembrane region" description="Helical" evidence="8">
    <location>
        <begin position="311"/>
        <end position="328"/>
    </location>
</feature>
<dbReference type="PANTHER" id="PTHR43394">
    <property type="entry name" value="ATP-DEPENDENT PERMEASE MDL1, MITOCHONDRIAL"/>
    <property type="match status" value="1"/>
</dbReference>
<evidence type="ECO:0000256" key="3">
    <source>
        <dbReference type="ARBA" id="ARBA00022741"/>
    </source>
</evidence>
<feature type="transmembrane region" description="Helical" evidence="8">
    <location>
        <begin position="384"/>
        <end position="407"/>
    </location>
</feature>